<sequence>MGPRDRGQIRDVPGYRRGHALTLGKGCKTGDTGGLFEGTRSASACNCTCTCVRVCVRVHAYVRVPVGLGSRPVRAACPYGRRVEEMAPWPLADYSFATSVSSVTSGGHANLTGV</sequence>
<dbReference type="Proteomes" id="UP000649259">
    <property type="component" value="Unassembled WGS sequence"/>
</dbReference>
<organism evidence="1 2">
    <name type="scientific">Streptomyces asoensis</name>
    <dbReference type="NCBI Taxonomy" id="249586"/>
    <lineage>
        <taxon>Bacteria</taxon>
        <taxon>Bacillati</taxon>
        <taxon>Actinomycetota</taxon>
        <taxon>Actinomycetes</taxon>
        <taxon>Kitasatosporales</taxon>
        <taxon>Streptomycetaceae</taxon>
        <taxon>Streptomyces</taxon>
    </lineage>
</organism>
<evidence type="ECO:0000313" key="2">
    <source>
        <dbReference type="Proteomes" id="UP000649259"/>
    </source>
</evidence>
<protein>
    <submittedName>
        <fullName evidence="1">Uncharacterized protein</fullName>
    </submittedName>
</protein>
<name>A0ABQ3S346_9ACTN</name>
<dbReference type="EMBL" id="BNEB01000003">
    <property type="protein sequence ID" value="GHI62437.1"/>
    <property type="molecule type" value="Genomic_DNA"/>
</dbReference>
<gene>
    <name evidence="1" type="ORF">Saso_40870</name>
</gene>
<accession>A0ABQ3S346</accession>
<comment type="caution">
    <text evidence="1">The sequence shown here is derived from an EMBL/GenBank/DDBJ whole genome shotgun (WGS) entry which is preliminary data.</text>
</comment>
<proteinExistence type="predicted"/>
<evidence type="ECO:0000313" key="1">
    <source>
        <dbReference type="EMBL" id="GHI62437.1"/>
    </source>
</evidence>
<reference evidence="2" key="1">
    <citation type="submission" date="2023-07" db="EMBL/GenBank/DDBJ databases">
        <title>Whole genome shotgun sequence of Streptomyces cacaoi subsp. asoensis NBRC 13813.</title>
        <authorList>
            <person name="Komaki H."/>
            <person name="Tamura T."/>
        </authorList>
    </citation>
    <scope>NUCLEOTIDE SEQUENCE [LARGE SCALE GENOMIC DNA]</scope>
    <source>
        <strain evidence="2">NBRC 13813</strain>
    </source>
</reference>
<keyword evidence="2" id="KW-1185">Reference proteome</keyword>